<dbReference type="SUPFAM" id="SSF46894">
    <property type="entry name" value="C-terminal effector domain of the bipartite response regulators"/>
    <property type="match status" value="1"/>
</dbReference>
<dbReference type="Pfam" id="PF00196">
    <property type="entry name" value="GerE"/>
    <property type="match status" value="1"/>
</dbReference>
<dbReference type="InterPro" id="IPR036388">
    <property type="entry name" value="WH-like_DNA-bd_sf"/>
</dbReference>
<dbReference type="InterPro" id="IPR016032">
    <property type="entry name" value="Sig_transdc_resp-reg_C-effctor"/>
</dbReference>
<dbReference type="Proteomes" id="UP000239895">
    <property type="component" value="Unassembled WGS sequence"/>
</dbReference>
<accession>A0ABX5EG56</accession>
<reference evidence="4 5" key="1">
    <citation type="submission" date="2018-03" db="EMBL/GenBank/DDBJ databases">
        <title>Comparative analysis of microorganisms from saline springs in Andes Mountain Range, Colombia.</title>
        <authorList>
            <person name="Rubin E."/>
        </authorList>
    </citation>
    <scope>NUCLEOTIDE SEQUENCE [LARGE SCALE GENOMIC DNA]</scope>
    <source>
        <strain evidence="4 5">CG 23</strain>
    </source>
</reference>
<gene>
    <name evidence="4" type="ORF">BCL65_103156</name>
</gene>
<dbReference type="EMBL" id="PVTX01000003">
    <property type="protein sequence ID" value="PRZ08229.1"/>
    <property type="molecule type" value="Genomic_DNA"/>
</dbReference>
<dbReference type="InterPro" id="IPR000792">
    <property type="entry name" value="Tscrpt_reg_LuxR_C"/>
</dbReference>
<feature type="domain" description="HTH luxR-type" evidence="3">
    <location>
        <begin position="498"/>
        <end position="563"/>
    </location>
</feature>
<dbReference type="Gene3D" id="1.10.10.10">
    <property type="entry name" value="Winged helix-like DNA-binding domain superfamily/Winged helix DNA-binding domain"/>
    <property type="match status" value="1"/>
</dbReference>
<sequence length="571" mass="58144">MASNPPVDALALLGHETRRAVAPHVAARLGRVLGGDAAALSQLAALLRPEHLAGTALLPDPLPAVPALRSGWARTRGGRDDRSVLLCAAVAVTDRADVLLEAAGDAAGTLVGGLVAADVHLAAGRFRVTDPRMRSVVHDEVDLAARTAAHTALARAARECGEPGVALWHTALSTLAGDELLADGLVELAGQLSSRGATEAAHEVAREAASHGTGERRGLAFLAAGRAALWSGHLADADDWLRRAGSSGVPAVERAAVDAAAVTHALRAGRAVDGSDVTDADVTGTDGGASAVDRRAGRGAALARLVEPLVRAAGSRTDRRATSAVARCLRLLDDDPARAEGLLARVAVGVVPAWPRPGPWPTAAGALSPLAEATVRVVQALLLLRAARVDQAAVVLDDAAARLPVAHVAGGLGIELSRRLDGLDRCRTGATTAALVDVGPPVAEVVHDVGAWAAATAAEGRAGRGGPGLSALVAATGRGRSGEAPDGAVDAERPPTAPPAWAAALTSRELEVARLVTSGLTNREVAAALCVSVRTVEVHLGRVFRKLDVRSRSELVVLALSPARLALREVT</sequence>
<dbReference type="InterPro" id="IPR039420">
    <property type="entry name" value="WalR-like"/>
</dbReference>
<evidence type="ECO:0000256" key="1">
    <source>
        <dbReference type="ARBA" id="ARBA00023125"/>
    </source>
</evidence>
<protein>
    <submittedName>
        <fullName evidence="4">Regulatory LuxR family protein</fullName>
    </submittedName>
</protein>
<evidence type="ECO:0000313" key="5">
    <source>
        <dbReference type="Proteomes" id="UP000239895"/>
    </source>
</evidence>
<proteinExistence type="predicted"/>
<evidence type="ECO:0000259" key="3">
    <source>
        <dbReference type="PROSITE" id="PS50043"/>
    </source>
</evidence>
<dbReference type="PROSITE" id="PS00622">
    <property type="entry name" value="HTH_LUXR_1"/>
    <property type="match status" value="1"/>
</dbReference>
<keyword evidence="5" id="KW-1185">Reference proteome</keyword>
<dbReference type="PROSITE" id="PS50043">
    <property type="entry name" value="HTH_LUXR_2"/>
    <property type="match status" value="1"/>
</dbReference>
<organism evidence="4 5">
    <name type="scientific">Isoptericola halotolerans</name>
    <dbReference type="NCBI Taxonomy" id="300560"/>
    <lineage>
        <taxon>Bacteria</taxon>
        <taxon>Bacillati</taxon>
        <taxon>Actinomycetota</taxon>
        <taxon>Actinomycetes</taxon>
        <taxon>Micrococcales</taxon>
        <taxon>Promicromonosporaceae</taxon>
        <taxon>Isoptericola</taxon>
    </lineage>
</organism>
<comment type="caution">
    <text evidence="4">The sequence shown here is derived from an EMBL/GenBank/DDBJ whole genome shotgun (WGS) entry which is preliminary data.</text>
</comment>
<dbReference type="PANTHER" id="PTHR43214">
    <property type="entry name" value="TWO-COMPONENT RESPONSE REGULATOR"/>
    <property type="match status" value="1"/>
</dbReference>
<dbReference type="SMART" id="SM00421">
    <property type="entry name" value="HTH_LUXR"/>
    <property type="match status" value="1"/>
</dbReference>
<dbReference type="PRINTS" id="PR00038">
    <property type="entry name" value="HTHLUXR"/>
</dbReference>
<dbReference type="CDD" id="cd06170">
    <property type="entry name" value="LuxR_C_like"/>
    <property type="match status" value="1"/>
</dbReference>
<dbReference type="RefSeq" id="WP_106266202.1">
    <property type="nucleotide sequence ID" value="NZ_PVTX01000003.1"/>
</dbReference>
<evidence type="ECO:0000313" key="4">
    <source>
        <dbReference type="EMBL" id="PRZ08229.1"/>
    </source>
</evidence>
<keyword evidence="1" id="KW-0238">DNA-binding</keyword>
<name>A0ABX5EG56_9MICO</name>
<feature type="region of interest" description="Disordered" evidence="2">
    <location>
        <begin position="478"/>
        <end position="497"/>
    </location>
</feature>
<evidence type="ECO:0000256" key="2">
    <source>
        <dbReference type="SAM" id="MobiDB-lite"/>
    </source>
</evidence>